<evidence type="ECO:0000256" key="1">
    <source>
        <dbReference type="SAM" id="Phobius"/>
    </source>
</evidence>
<keyword evidence="1" id="KW-1133">Transmembrane helix</keyword>
<evidence type="ECO:0000313" key="3">
    <source>
        <dbReference type="EMBL" id="OAN52201.1"/>
    </source>
</evidence>
<keyword evidence="4" id="KW-1185">Reference proteome</keyword>
<dbReference type="STRING" id="1285242.A6A04_00415"/>
<feature type="transmembrane region" description="Helical" evidence="1">
    <location>
        <begin position="58"/>
        <end position="79"/>
    </location>
</feature>
<feature type="transmembrane region" description="Helical" evidence="1">
    <location>
        <begin position="200"/>
        <end position="219"/>
    </location>
</feature>
<dbReference type="InterPro" id="IPR036938">
    <property type="entry name" value="PAP2/HPO_sf"/>
</dbReference>
<dbReference type="EMBL" id="LWQT01000044">
    <property type="protein sequence ID" value="OAN52201.1"/>
    <property type="molecule type" value="Genomic_DNA"/>
</dbReference>
<proteinExistence type="predicted"/>
<dbReference type="Pfam" id="PF01569">
    <property type="entry name" value="PAP2"/>
    <property type="match status" value="1"/>
</dbReference>
<protein>
    <recommendedName>
        <fullName evidence="2">Phosphatidic acid phosphatase type 2/haloperoxidase domain-containing protein</fullName>
    </recommendedName>
</protein>
<feature type="transmembrane region" description="Helical" evidence="1">
    <location>
        <begin position="91"/>
        <end position="111"/>
    </location>
</feature>
<dbReference type="Gene3D" id="1.20.144.10">
    <property type="entry name" value="Phosphatidic acid phosphatase type 2/haloperoxidase"/>
    <property type="match status" value="1"/>
</dbReference>
<comment type="caution">
    <text evidence="3">The sequence shown here is derived from an EMBL/GenBank/DDBJ whole genome shotgun (WGS) entry which is preliminary data.</text>
</comment>
<dbReference type="CDD" id="cd03396">
    <property type="entry name" value="PAP2_like_6"/>
    <property type="match status" value="1"/>
</dbReference>
<organism evidence="3 4">
    <name type="scientific">Paramagnetospirillum marisnigri</name>
    <dbReference type="NCBI Taxonomy" id="1285242"/>
    <lineage>
        <taxon>Bacteria</taxon>
        <taxon>Pseudomonadati</taxon>
        <taxon>Pseudomonadota</taxon>
        <taxon>Alphaproteobacteria</taxon>
        <taxon>Rhodospirillales</taxon>
        <taxon>Magnetospirillaceae</taxon>
        <taxon>Paramagnetospirillum</taxon>
    </lineage>
</organism>
<dbReference type="AlphaFoldDB" id="A0A178MRI5"/>
<name>A0A178MRI5_9PROT</name>
<accession>A0A178MRI5</accession>
<dbReference type="PANTHER" id="PTHR14969:SF13">
    <property type="entry name" value="AT30094P"/>
    <property type="match status" value="1"/>
</dbReference>
<feature type="domain" description="Phosphatidic acid phosphatase type 2/haloperoxidase" evidence="2">
    <location>
        <begin position="93"/>
        <end position="215"/>
    </location>
</feature>
<keyword evidence="1" id="KW-0812">Transmembrane</keyword>
<dbReference type="SUPFAM" id="SSF48317">
    <property type="entry name" value="Acid phosphatase/Vanadium-dependent haloperoxidase"/>
    <property type="match status" value="1"/>
</dbReference>
<dbReference type="RefSeq" id="WP_068490999.1">
    <property type="nucleotide sequence ID" value="NZ_LWQT01000044.1"/>
</dbReference>
<dbReference type="PANTHER" id="PTHR14969">
    <property type="entry name" value="SPHINGOSINE-1-PHOSPHATE PHOSPHOHYDROLASE"/>
    <property type="match status" value="1"/>
</dbReference>
<sequence length="238" mass="25942">MDLLGSVERHPWRWSLALFLPLVLFPQIDIALSGMFFDPVRKIFLLRTHPLGEFVRKVLPGILFALAAAAAALGAFAAWRGRALLGMDGRRSLYLVASLALGPGLVVNVLLKDFWGRPRPSTIAEFSGPFQYVRALIPSDQCPDNCSFPSGHAALGFWMVAFALLASPAWRRPALRAALGFGVLVGGVRIAQGGHFLSDVIASGIIVSGLCLWLHRVIIVQSSMTFWKNNRHEGSESP</sequence>
<keyword evidence="1" id="KW-0472">Membrane</keyword>
<dbReference type="OrthoDB" id="9813524at2"/>
<reference evidence="3 4" key="1">
    <citation type="submission" date="2016-04" db="EMBL/GenBank/DDBJ databases">
        <title>Draft genome sequence of freshwater magnetotactic bacteria Magnetospirillum marisnigri SP-1 and Magnetospirillum moscoviense BB-1.</title>
        <authorList>
            <person name="Koziaeva V."/>
            <person name="Dziuba M.V."/>
            <person name="Ivanov T.M."/>
            <person name="Kuznetsov B."/>
            <person name="Grouzdev D.S."/>
        </authorList>
    </citation>
    <scope>NUCLEOTIDE SEQUENCE [LARGE SCALE GENOMIC DNA]</scope>
    <source>
        <strain evidence="3 4">SP-1</strain>
    </source>
</reference>
<dbReference type="InterPro" id="IPR000326">
    <property type="entry name" value="PAP2/HPO"/>
</dbReference>
<feature type="transmembrane region" description="Helical" evidence="1">
    <location>
        <begin position="12"/>
        <end position="37"/>
    </location>
</feature>
<feature type="transmembrane region" description="Helical" evidence="1">
    <location>
        <begin position="174"/>
        <end position="194"/>
    </location>
</feature>
<dbReference type="SMART" id="SM00014">
    <property type="entry name" value="acidPPc"/>
    <property type="match status" value="1"/>
</dbReference>
<evidence type="ECO:0000259" key="2">
    <source>
        <dbReference type="SMART" id="SM00014"/>
    </source>
</evidence>
<dbReference type="Proteomes" id="UP000078428">
    <property type="component" value="Unassembled WGS sequence"/>
</dbReference>
<gene>
    <name evidence="3" type="ORF">A6A04_00415</name>
</gene>
<evidence type="ECO:0000313" key="4">
    <source>
        <dbReference type="Proteomes" id="UP000078428"/>
    </source>
</evidence>